<gene>
    <name evidence="1" type="ORF">RHMOL_Rhmol10G0105600</name>
</gene>
<reference evidence="1" key="1">
    <citation type="submission" date="2022-02" db="EMBL/GenBank/DDBJ databases">
        <title>Plant Genome Project.</title>
        <authorList>
            <person name="Zhang R.-G."/>
        </authorList>
    </citation>
    <scope>NUCLEOTIDE SEQUENCE</scope>
    <source>
        <strain evidence="1">AT1</strain>
    </source>
</reference>
<name>A0ACC0M141_RHOML</name>
<sequence>MPSPNGSEHVLSSCGAQYDAKEHQELGHCIDEPIVHDDKSLDRRNGRMRFSDFHGILHEYMRVSYGCCPYQCSASLEDAA</sequence>
<keyword evidence="2" id="KW-1185">Reference proteome</keyword>
<proteinExistence type="predicted"/>
<evidence type="ECO:0000313" key="2">
    <source>
        <dbReference type="Proteomes" id="UP001062846"/>
    </source>
</evidence>
<protein>
    <submittedName>
        <fullName evidence="1">Uncharacterized protein</fullName>
    </submittedName>
</protein>
<accession>A0ACC0M141</accession>
<dbReference type="Proteomes" id="UP001062846">
    <property type="component" value="Chromosome 10"/>
</dbReference>
<evidence type="ECO:0000313" key="1">
    <source>
        <dbReference type="EMBL" id="KAI8534635.1"/>
    </source>
</evidence>
<organism evidence="1 2">
    <name type="scientific">Rhododendron molle</name>
    <name type="common">Chinese azalea</name>
    <name type="synonym">Azalea mollis</name>
    <dbReference type="NCBI Taxonomy" id="49168"/>
    <lineage>
        <taxon>Eukaryota</taxon>
        <taxon>Viridiplantae</taxon>
        <taxon>Streptophyta</taxon>
        <taxon>Embryophyta</taxon>
        <taxon>Tracheophyta</taxon>
        <taxon>Spermatophyta</taxon>
        <taxon>Magnoliopsida</taxon>
        <taxon>eudicotyledons</taxon>
        <taxon>Gunneridae</taxon>
        <taxon>Pentapetalae</taxon>
        <taxon>asterids</taxon>
        <taxon>Ericales</taxon>
        <taxon>Ericaceae</taxon>
        <taxon>Ericoideae</taxon>
        <taxon>Rhodoreae</taxon>
        <taxon>Rhododendron</taxon>
    </lineage>
</organism>
<dbReference type="EMBL" id="CM046397">
    <property type="protein sequence ID" value="KAI8534635.1"/>
    <property type="molecule type" value="Genomic_DNA"/>
</dbReference>
<comment type="caution">
    <text evidence="1">The sequence shown here is derived from an EMBL/GenBank/DDBJ whole genome shotgun (WGS) entry which is preliminary data.</text>
</comment>